<dbReference type="InterPro" id="IPR017871">
    <property type="entry name" value="ABC_transporter-like_CS"/>
</dbReference>
<dbReference type="Proteomes" id="UP000678276">
    <property type="component" value="Unassembled WGS sequence"/>
</dbReference>
<evidence type="ECO:0000256" key="4">
    <source>
        <dbReference type="ARBA" id="ARBA00022475"/>
    </source>
</evidence>
<evidence type="ECO:0000256" key="6">
    <source>
        <dbReference type="ARBA" id="ARBA00022840"/>
    </source>
</evidence>
<name>A0ABS4BJQ2_9HYPH</name>
<dbReference type="SUPFAM" id="SSF52540">
    <property type="entry name" value="P-loop containing nucleoside triphosphate hydrolases"/>
    <property type="match status" value="1"/>
</dbReference>
<dbReference type="Pfam" id="PF08352">
    <property type="entry name" value="oligo_HPY"/>
    <property type="match status" value="1"/>
</dbReference>
<dbReference type="EMBL" id="JAGJCF010000012">
    <property type="protein sequence ID" value="MBP0616993.1"/>
    <property type="molecule type" value="Genomic_DNA"/>
</dbReference>
<evidence type="ECO:0000256" key="7">
    <source>
        <dbReference type="ARBA" id="ARBA00023136"/>
    </source>
</evidence>
<dbReference type="CDD" id="cd03257">
    <property type="entry name" value="ABC_NikE_OppD_transporters"/>
    <property type="match status" value="1"/>
</dbReference>
<organism evidence="9 10">
    <name type="scientific">Jiella mangrovi</name>
    <dbReference type="NCBI Taxonomy" id="2821407"/>
    <lineage>
        <taxon>Bacteria</taxon>
        <taxon>Pseudomonadati</taxon>
        <taxon>Pseudomonadota</taxon>
        <taxon>Alphaproteobacteria</taxon>
        <taxon>Hyphomicrobiales</taxon>
        <taxon>Aurantimonadaceae</taxon>
        <taxon>Jiella</taxon>
    </lineage>
</organism>
<comment type="subcellular location">
    <subcellularLocation>
        <location evidence="1">Cell inner membrane</location>
        <topology evidence="1">Peripheral membrane protein</topology>
    </subcellularLocation>
</comment>
<reference evidence="9 10" key="1">
    <citation type="submission" date="2021-04" db="EMBL/GenBank/DDBJ databases">
        <title>Whole genome sequence of Jiella sp. KSK16Y-1.</title>
        <authorList>
            <person name="Tuo L."/>
        </authorList>
    </citation>
    <scope>NUCLEOTIDE SEQUENCE [LARGE SCALE GENOMIC DNA]</scope>
    <source>
        <strain evidence="9 10">KSK16Y-1</strain>
    </source>
</reference>
<keyword evidence="7" id="KW-0472">Membrane</keyword>
<dbReference type="PANTHER" id="PTHR43297:SF2">
    <property type="entry name" value="DIPEPTIDE TRANSPORT ATP-BINDING PROTEIN DPPD"/>
    <property type="match status" value="1"/>
</dbReference>
<keyword evidence="4" id="KW-1003">Cell membrane</keyword>
<sequence length="333" mass="35613">MTESSQILAVEGLTTRIGVNAVVDGVSLAVNSGEVVALVGESGCGKSLTALSIMGLHPAAARIGGGSVRLDGDDLLRFSEKQLRGIRGKTLSMIFQEPVASLDPLMRVGEQVAESLVVHGVASKSEAESRAIDMLEKVGIPDPAARARQYPAELSGGMCQRVMIACALIARPRLLIADEPTTALDVTIQAQILALMKELRREIRTAILLITHDMGVVADIADRVCVMYAGRIVESGDVASIFAQPSHPYTRLLLATIPKLSGTRKTRLNAIEGSVPDVSDWPVGCRFRTRCPLADDACEKMPPDFSVSGDDTHRAACWHIDRLSEMDAMGEMA</sequence>
<keyword evidence="10" id="KW-1185">Reference proteome</keyword>
<dbReference type="InterPro" id="IPR003593">
    <property type="entry name" value="AAA+_ATPase"/>
</dbReference>
<evidence type="ECO:0000256" key="3">
    <source>
        <dbReference type="ARBA" id="ARBA00022448"/>
    </source>
</evidence>
<dbReference type="PANTHER" id="PTHR43297">
    <property type="entry name" value="OLIGOPEPTIDE TRANSPORT ATP-BINDING PROTEIN APPD"/>
    <property type="match status" value="1"/>
</dbReference>
<evidence type="ECO:0000313" key="10">
    <source>
        <dbReference type="Proteomes" id="UP000678276"/>
    </source>
</evidence>
<dbReference type="GO" id="GO:0005524">
    <property type="term" value="F:ATP binding"/>
    <property type="evidence" value="ECO:0007669"/>
    <property type="project" value="UniProtKB-KW"/>
</dbReference>
<protein>
    <submittedName>
        <fullName evidence="9">ABC transporter ATP-binding protein</fullName>
    </submittedName>
</protein>
<dbReference type="InterPro" id="IPR003439">
    <property type="entry name" value="ABC_transporter-like_ATP-bd"/>
</dbReference>
<feature type="domain" description="ABC transporter" evidence="8">
    <location>
        <begin position="8"/>
        <end position="254"/>
    </location>
</feature>
<keyword evidence="3" id="KW-0813">Transport</keyword>
<dbReference type="InterPro" id="IPR013563">
    <property type="entry name" value="Oligopep_ABC_C"/>
</dbReference>
<dbReference type="PROSITE" id="PS00211">
    <property type="entry name" value="ABC_TRANSPORTER_1"/>
    <property type="match status" value="1"/>
</dbReference>
<dbReference type="InterPro" id="IPR027417">
    <property type="entry name" value="P-loop_NTPase"/>
</dbReference>
<dbReference type="RefSeq" id="WP_209595491.1">
    <property type="nucleotide sequence ID" value="NZ_JAGJCF010000012.1"/>
</dbReference>
<dbReference type="NCBIfam" id="TIGR01727">
    <property type="entry name" value="oligo_HPY"/>
    <property type="match status" value="1"/>
</dbReference>
<comment type="similarity">
    <text evidence="2">Belongs to the ABC transporter superfamily.</text>
</comment>
<dbReference type="Pfam" id="PF00005">
    <property type="entry name" value="ABC_tran"/>
    <property type="match status" value="1"/>
</dbReference>
<accession>A0ABS4BJQ2</accession>
<evidence type="ECO:0000256" key="5">
    <source>
        <dbReference type="ARBA" id="ARBA00022741"/>
    </source>
</evidence>
<evidence type="ECO:0000256" key="1">
    <source>
        <dbReference type="ARBA" id="ARBA00004417"/>
    </source>
</evidence>
<dbReference type="PROSITE" id="PS50893">
    <property type="entry name" value="ABC_TRANSPORTER_2"/>
    <property type="match status" value="1"/>
</dbReference>
<comment type="caution">
    <text evidence="9">The sequence shown here is derived from an EMBL/GenBank/DDBJ whole genome shotgun (WGS) entry which is preliminary data.</text>
</comment>
<keyword evidence="5" id="KW-0547">Nucleotide-binding</keyword>
<evidence type="ECO:0000259" key="8">
    <source>
        <dbReference type="PROSITE" id="PS50893"/>
    </source>
</evidence>
<dbReference type="SMART" id="SM00382">
    <property type="entry name" value="AAA"/>
    <property type="match status" value="1"/>
</dbReference>
<gene>
    <name evidence="9" type="ORF">J6595_15505</name>
</gene>
<proteinExistence type="inferred from homology"/>
<keyword evidence="6 9" id="KW-0067">ATP-binding</keyword>
<dbReference type="Gene3D" id="3.40.50.300">
    <property type="entry name" value="P-loop containing nucleotide triphosphate hydrolases"/>
    <property type="match status" value="1"/>
</dbReference>
<evidence type="ECO:0000256" key="2">
    <source>
        <dbReference type="ARBA" id="ARBA00005417"/>
    </source>
</evidence>
<evidence type="ECO:0000313" key="9">
    <source>
        <dbReference type="EMBL" id="MBP0616993.1"/>
    </source>
</evidence>
<dbReference type="InterPro" id="IPR050388">
    <property type="entry name" value="ABC_Ni/Peptide_Import"/>
</dbReference>